<sequence>APGRDSHRRPPLRAGLPARRGTLPPEGRVAPRRRGLRHRKPDRAHARGPDAPDGGPHARRQDRAPGGTPARGRGAPLISGTGERLPPQDRRGPGRGSRRSPHRDPDHPDRGAPAVRRRRHRGRGPLPRRGVDVRRSGRQPDRL</sequence>
<feature type="compositionally biased region" description="Low complexity" evidence="1">
    <location>
        <begin position="64"/>
        <end position="76"/>
    </location>
</feature>
<gene>
    <name evidence="2" type="ORF">AVDCRST_MAG15-636</name>
</gene>
<feature type="compositionally biased region" description="Basic and acidic residues" evidence="1">
    <location>
        <begin position="129"/>
        <end position="143"/>
    </location>
</feature>
<name>A0A6J4NMT5_9RHOB</name>
<feature type="non-terminal residue" evidence="2">
    <location>
        <position position="1"/>
    </location>
</feature>
<dbReference type="EMBL" id="CADCUU010000077">
    <property type="protein sequence ID" value="CAA9392629.1"/>
    <property type="molecule type" value="Genomic_DNA"/>
</dbReference>
<organism evidence="2">
    <name type="scientific">uncultured Rubellimicrobium sp</name>
    <dbReference type="NCBI Taxonomy" id="543078"/>
    <lineage>
        <taxon>Bacteria</taxon>
        <taxon>Pseudomonadati</taxon>
        <taxon>Pseudomonadota</taxon>
        <taxon>Alphaproteobacteria</taxon>
        <taxon>Rhodobacterales</taxon>
        <taxon>Roseobacteraceae</taxon>
        <taxon>Rubellimicrobium</taxon>
        <taxon>environmental samples</taxon>
    </lineage>
</organism>
<feature type="compositionally biased region" description="Low complexity" evidence="1">
    <location>
        <begin position="12"/>
        <end position="21"/>
    </location>
</feature>
<feature type="compositionally biased region" description="Basic residues" evidence="1">
    <location>
        <begin position="30"/>
        <end position="42"/>
    </location>
</feature>
<evidence type="ECO:0000256" key="1">
    <source>
        <dbReference type="SAM" id="MobiDB-lite"/>
    </source>
</evidence>
<protein>
    <submittedName>
        <fullName evidence="2">Uncharacterized protein</fullName>
    </submittedName>
</protein>
<feature type="non-terminal residue" evidence="2">
    <location>
        <position position="143"/>
    </location>
</feature>
<feature type="compositionally biased region" description="Basic residues" evidence="1">
    <location>
        <begin position="1"/>
        <end position="11"/>
    </location>
</feature>
<dbReference type="AlphaFoldDB" id="A0A6J4NMT5"/>
<feature type="region of interest" description="Disordered" evidence="1">
    <location>
        <begin position="1"/>
        <end position="143"/>
    </location>
</feature>
<accession>A0A6J4NMT5</accession>
<reference evidence="2" key="1">
    <citation type="submission" date="2020-02" db="EMBL/GenBank/DDBJ databases">
        <authorList>
            <person name="Meier V. D."/>
        </authorList>
    </citation>
    <scope>NUCLEOTIDE SEQUENCE</scope>
    <source>
        <strain evidence="2">AVDCRST_MAG15</strain>
    </source>
</reference>
<proteinExistence type="predicted"/>
<evidence type="ECO:0000313" key="2">
    <source>
        <dbReference type="EMBL" id="CAA9392629.1"/>
    </source>
</evidence>